<feature type="domain" description="Peptidase C14 caspase" evidence="2">
    <location>
        <begin position="23"/>
        <end position="233"/>
    </location>
</feature>
<dbReference type="InterPro" id="IPR058395">
    <property type="entry name" value="DUF8082"/>
</dbReference>
<dbReference type="InterPro" id="IPR050452">
    <property type="entry name" value="Metacaspase"/>
</dbReference>
<name>B7K6F0_RIPO1</name>
<dbReference type="PANTHER" id="PTHR48104">
    <property type="entry name" value="METACASPASE-4"/>
    <property type="match status" value="1"/>
</dbReference>
<evidence type="ECO:0000259" key="2">
    <source>
        <dbReference type="Pfam" id="PF00656"/>
    </source>
</evidence>
<keyword evidence="5" id="KW-1185">Reference proteome</keyword>
<dbReference type="AlphaFoldDB" id="B7K6F0"/>
<evidence type="ECO:0000313" key="4">
    <source>
        <dbReference type="EMBL" id="ACK68372.1"/>
    </source>
</evidence>
<sequence length="795" mass="88028">MPPISLGTSHSKLALETGQAKLWILLIGVNDYQDLNLPRLSYPALDCQGLSDSLLEATQAFPQKNIIIHHDFAPQKPLLETVKTSLETIVTSAKTQDTILFYFSGHGLLETQSQETVLCVADTQTDNLLKTGLILQELLQRLSQCSAHCQVIWLDACHCGNMTLRGAKGCTEEPSWDDPTSQLLATLRQKAAKSKGFYALLSCDQGQKSWEFPDLGHGVFSYFLMRGLRGEAADGKGVIKADELYQYVYNQTLNYIDKINQQLRLINQQRRCRGESHLYSEYSLQTPKRIVEGVGELILGLKSPSPSPRDRRYALIVQGCPENQTLKALGEVLTTEGQFSVTVLCPVGKEALAVRQEIQAFLQRRSPLDPNHDPLSPSDTILLYLRGQLEVSATGDSDWVLENGIKLSRSWLRQELRRCHLAQQIVILDGYGTGLLEEWIEELQLGLDQGQCLLAALNPQGEPDLFAQILLDSLVAANPQVGLSGAQWLSLLQKNCEQLCLPFSAWLSGIQGVIDILPGKHQETLFPLHPPSRVLNPSSATLQQEQTAVTPSPSHPLTLSPEQYANLSAFLTQLIGPVAVPLLQSALEETTSIKELWQTLAQYLTPTQKPQFDQWAIAMFKEEKKIDSPPVPPSPRPPLSPSPPLPLSPEQYSQLASVLKAIIGPIAPTLLDQMAEPDQPPEGLIARLKEYLTPLEWTEFEQQLVSVFGNNETPKLTVISEPVPPSELTSGGLDDPFIQQCEQALTQLIGPVAHFIMETTLEDRPGITRTELIEAIASRISDPQESANFRQHFFP</sequence>
<feature type="region of interest" description="Disordered" evidence="1">
    <location>
        <begin position="625"/>
        <end position="647"/>
    </location>
</feature>
<dbReference type="PANTHER" id="PTHR48104:SF30">
    <property type="entry name" value="METACASPASE-1"/>
    <property type="match status" value="1"/>
</dbReference>
<reference evidence="5" key="1">
    <citation type="journal article" date="2011" name="MBio">
        <title>Novel metabolic attributes of the genus Cyanothece, comprising a group of unicellular nitrogen-fixing Cyanobacteria.</title>
        <authorList>
            <person name="Bandyopadhyay A."/>
            <person name="Elvitigala T."/>
            <person name="Welsh E."/>
            <person name="Stockel J."/>
            <person name="Liberton M."/>
            <person name="Min H."/>
            <person name="Sherman L.A."/>
            <person name="Pakrasi H.B."/>
        </authorList>
    </citation>
    <scope>NUCLEOTIDE SEQUENCE [LARGE SCALE GENOMIC DNA]</scope>
    <source>
        <strain evidence="5">PCC 8801</strain>
        <plasmid evidence="5">pP880101</plasmid>
    </source>
</reference>
<dbReference type="GO" id="GO:0006508">
    <property type="term" value="P:proteolysis"/>
    <property type="evidence" value="ECO:0007669"/>
    <property type="project" value="InterPro"/>
</dbReference>
<dbReference type="GO" id="GO:0004197">
    <property type="term" value="F:cysteine-type endopeptidase activity"/>
    <property type="evidence" value="ECO:0007669"/>
    <property type="project" value="InterPro"/>
</dbReference>
<evidence type="ECO:0000256" key="1">
    <source>
        <dbReference type="SAM" id="MobiDB-lite"/>
    </source>
</evidence>
<dbReference type="GO" id="GO:0005737">
    <property type="term" value="C:cytoplasm"/>
    <property type="evidence" value="ECO:0007669"/>
    <property type="project" value="TreeGrafter"/>
</dbReference>
<dbReference type="RefSeq" id="WP_012593008.1">
    <property type="nucleotide sequence ID" value="NC_011721.1"/>
</dbReference>
<evidence type="ECO:0000259" key="3">
    <source>
        <dbReference type="Pfam" id="PF26309"/>
    </source>
</evidence>
<dbReference type="InterPro" id="IPR011600">
    <property type="entry name" value="Pept_C14_caspase"/>
</dbReference>
<organism evidence="4 5">
    <name type="scientific">Rippkaea orientalis (strain PCC 8801 / RF-1)</name>
    <name type="common">Cyanothece sp. (strain PCC 8801)</name>
    <dbReference type="NCBI Taxonomy" id="41431"/>
    <lineage>
        <taxon>Bacteria</taxon>
        <taxon>Bacillati</taxon>
        <taxon>Cyanobacteriota</taxon>
        <taxon>Cyanophyceae</taxon>
        <taxon>Oscillatoriophycideae</taxon>
        <taxon>Chroococcales</taxon>
        <taxon>Aphanothecaceae</taxon>
        <taxon>Rippkaea</taxon>
        <taxon>Rippkaea orientalis</taxon>
    </lineage>
</organism>
<dbReference type="OrthoDB" id="414840at2"/>
<dbReference type="Pfam" id="PF26309">
    <property type="entry name" value="DUF8082"/>
    <property type="match status" value="1"/>
</dbReference>
<dbReference type="SUPFAM" id="SSF52129">
    <property type="entry name" value="Caspase-like"/>
    <property type="match status" value="1"/>
</dbReference>
<dbReference type="Pfam" id="PF00656">
    <property type="entry name" value="Peptidase_C14"/>
    <property type="match status" value="1"/>
</dbReference>
<dbReference type="EMBL" id="CP001288">
    <property type="protein sequence ID" value="ACK68372.1"/>
    <property type="molecule type" value="Genomic_DNA"/>
</dbReference>
<dbReference type="HOGENOM" id="CLU_353285_0_0_3"/>
<accession>B7K6F0</accession>
<dbReference type="InterPro" id="IPR029030">
    <property type="entry name" value="Caspase-like_dom_sf"/>
</dbReference>
<protein>
    <submittedName>
        <fullName evidence="4">Peptidase C14 caspase catalytic subunit p20</fullName>
    </submittedName>
</protein>
<evidence type="ECO:0000313" key="5">
    <source>
        <dbReference type="Proteomes" id="UP000008204"/>
    </source>
</evidence>
<gene>
    <name evidence="4" type="ordered locus">PCC8801_4451</name>
</gene>
<geneLocation type="plasmid" evidence="4 5">
    <name>pP880101</name>
</geneLocation>
<feature type="compositionally biased region" description="Pro residues" evidence="1">
    <location>
        <begin position="629"/>
        <end position="647"/>
    </location>
</feature>
<feature type="domain" description="DUF8082" evidence="3">
    <location>
        <begin position="737"/>
        <end position="792"/>
    </location>
</feature>
<dbReference type="Proteomes" id="UP000008204">
    <property type="component" value="Plasmid pP880101"/>
</dbReference>
<dbReference type="KEGG" id="cyp:PCC8801_4451"/>
<proteinExistence type="predicted"/>
<dbReference type="Gene3D" id="3.40.50.1460">
    <property type="match status" value="1"/>
</dbReference>
<keyword evidence="4" id="KW-0614">Plasmid</keyword>